<dbReference type="Proteomes" id="UP000543554">
    <property type="component" value="Unassembled WGS sequence"/>
</dbReference>
<evidence type="ECO:0000313" key="2">
    <source>
        <dbReference type="EMBL" id="MBA8912266.1"/>
    </source>
</evidence>
<dbReference type="EMBL" id="JACJIB010000002">
    <property type="protein sequence ID" value="MBA8912266.1"/>
    <property type="molecule type" value="Genomic_DNA"/>
</dbReference>
<feature type="region of interest" description="Disordered" evidence="1">
    <location>
        <begin position="43"/>
        <end position="76"/>
    </location>
</feature>
<comment type="caution">
    <text evidence="2">The sequence shown here is derived from an EMBL/GenBank/DDBJ whole genome shotgun (WGS) entry which is preliminary data.</text>
</comment>
<accession>A0AA40S0D6</accession>
<reference evidence="2 3" key="1">
    <citation type="submission" date="2020-08" db="EMBL/GenBank/DDBJ databases">
        <title>Genomic Encyclopedia of Type Strains, Phase IV (KMG-IV): sequencing the most valuable type-strain genomes for metagenomic binning, comparative biology and taxonomic classification.</title>
        <authorList>
            <person name="Goeker M."/>
        </authorList>
    </citation>
    <scope>NUCLEOTIDE SEQUENCE [LARGE SCALE GENOMIC DNA]</scope>
    <source>
        <strain evidence="2 3">DSM 11490</strain>
    </source>
</reference>
<protein>
    <submittedName>
        <fullName evidence="2">Uncharacterized protein</fullName>
    </submittedName>
</protein>
<gene>
    <name evidence="2" type="ORF">HNR51_001334</name>
</gene>
<evidence type="ECO:0000313" key="3">
    <source>
        <dbReference type="Proteomes" id="UP000543554"/>
    </source>
</evidence>
<proteinExistence type="predicted"/>
<dbReference type="AlphaFoldDB" id="A0AA40S0D6"/>
<sequence>MTPPETIDIAFGNEEVESSILSRSTILLNDFAVVCGVLEGSQEPEPLAQTREPVHDMPGSPTVGERVAAGPAPMSL</sequence>
<keyword evidence="3" id="KW-1185">Reference proteome</keyword>
<organism evidence="2 3">
    <name type="scientific">Methylorubrum thiocyanatum</name>
    <dbReference type="NCBI Taxonomy" id="47958"/>
    <lineage>
        <taxon>Bacteria</taxon>
        <taxon>Pseudomonadati</taxon>
        <taxon>Pseudomonadota</taxon>
        <taxon>Alphaproteobacteria</taxon>
        <taxon>Hyphomicrobiales</taxon>
        <taxon>Methylobacteriaceae</taxon>
        <taxon>Methylorubrum</taxon>
    </lineage>
</organism>
<dbReference type="RefSeq" id="WP_182554380.1">
    <property type="nucleotide sequence ID" value="NZ_BPRF01000012.1"/>
</dbReference>
<evidence type="ECO:0000256" key="1">
    <source>
        <dbReference type="SAM" id="MobiDB-lite"/>
    </source>
</evidence>
<name>A0AA40S0D6_9HYPH</name>